<feature type="active site" description="Proton donor" evidence="4">
    <location>
        <position position="112"/>
    </location>
</feature>
<dbReference type="Pfam" id="PF00551">
    <property type="entry name" value="Formyl_trans_N"/>
    <property type="match status" value="1"/>
</dbReference>
<keyword evidence="2 4" id="KW-0808">Transferase</keyword>
<comment type="catalytic activity">
    <reaction evidence="4">
        <text>N(1)-(5-phospho-beta-D-ribosyl)glycinamide + (6R)-10-formyltetrahydrofolate = N(2)-formyl-N(1)-(5-phospho-beta-D-ribosyl)glycinamide + (6S)-5,6,7,8-tetrahydrofolate + H(+)</text>
        <dbReference type="Rhea" id="RHEA:15053"/>
        <dbReference type="ChEBI" id="CHEBI:15378"/>
        <dbReference type="ChEBI" id="CHEBI:57453"/>
        <dbReference type="ChEBI" id="CHEBI:143788"/>
        <dbReference type="ChEBI" id="CHEBI:147286"/>
        <dbReference type="ChEBI" id="CHEBI:195366"/>
        <dbReference type="EC" id="2.1.2.2"/>
    </reaction>
</comment>
<feature type="binding site" evidence="4">
    <location>
        <position position="110"/>
    </location>
    <ligand>
        <name>(6R)-10-formyltetrahydrofolate</name>
        <dbReference type="ChEBI" id="CHEBI:195366"/>
    </ligand>
</feature>
<comment type="pathway">
    <text evidence="1 4">Purine metabolism; IMP biosynthesis via de novo pathway; N(2)-formyl-N(1)-(5-phospho-D-ribosyl)glycinamide from N(1)-(5-phospho-D-ribosyl)glycinamide (10-formyl THF route): step 1/1.</text>
</comment>
<feature type="site" description="Raises pKa of active site His" evidence="4">
    <location>
        <position position="148"/>
    </location>
</feature>
<feature type="binding site" evidence="4">
    <location>
        <begin position="14"/>
        <end position="16"/>
    </location>
    <ligand>
        <name>N(1)-(5-phospho-beta-D-ribosyl)glycinamide</name>
        <dbReference type="ChEBI" id="CHEBI:143788"/>
    </ligand>
</feature>
<dbReference type="HAMAP" id="MF_01930">
    <property type="entry name" value="PurN"/>
    <property type="match status" value="1"/>
</dbReference>
<dbReference type="InterPro" id="IPR002376">
    <property type="entry name" value="Formyl_transf_N"/>
</dbReference>
<evidence type="ECO:0000313" key="7">
    <source>
        <dbReference type="Proteomes" id="UP001301152"/>
    </source>
</evidence>
<dbReference type="InterPro" id="IPR036477">
    <property type="entry name" value="Formyl_transf_N_sf"/>
</dbReference>
<dbReference type="PANTHER" id="PTHR43369:SF2">
    <property type="entry name" value="PHOSPHORIBOSYLGLYCINAMIDE FORMYLTRANSFERASE"/>
    <property type="match status" value="1"/>
</dbReference>
<comment type="similarity">
    <text evidence="4">Belongs to the GART family.</text>
</comment>
<dbReference type="EC" id="2.1.2.2" evidence="4"/>
<dbReference type="RefSeq" id="WP_173559584.1">
    <property type="nucleotide sequence ID" value="NZ_JAPIUZ010000003.1"/>
</dbReference>
<evidence type="ECO:0000259" key="5">
    <source>
        <dbReference type="Pfam" id="PF00551"/>
    </source>
</evidence>
<reference evidence="6 7" key="1">
    <citation type="submission" date="2022-11" db="EMBL/GenBank/DDBJ databases">
        <title>Genome sequencing of Acetobacter type strain.</title>
        <authorList>
            <person name="Heo J."/>
            <person name="Lee D."/>
            <person name="Han B.-H."/>
            <person name="Hong S.-B."/>
            <person name="Kwon S.-W."/>
        </authorList>
    </citation>
    <scope>NUCLEOTIDE SEQUENCE [LARGE SCALE GENOMIC DNA]</scope>
    <source>
        <strain evidence="6 7">KACC 21253</strain>
    </source>
</reference>
<dbReference type="PANTHER" id="PTHR43369">
    <property type="entry name" value="PHOSPHORIBOSYLGLYCINAMIDE FORMYLTRANSFERASE"/>
    <property type="match status" value="1"/>
</dbReference>
<feature type="binding site" evidence="4">
    <location>
        <begin position="93"/>
        <end position="96"/>
    </location>
    <ligand>
        <name>(6R)-10-formyltetrahydrofolate</name>
        <dbReference type="ChEBI" id="CHEBI:195366"/>
    </ligand>
</feature>
<proteinExistence type="inferred from homology"/>
<dbReference type="EMBL" id="JAPIUZ010000003">
    <property type="protein sequence ID" value="MCX2563872.1"/>
    <property type="molecule type" value="Genomic_DNA"/>
</dbReference>
<evidence type="ECO:0000256" key="4">
    <source>
        <dbReference type="HAMAP-Rule" id="MF_01930"/>
    </source>
</evidence>
<organism evidence="6 7">
    <name type="scientific">Acetobacter thailandicus</name>
    <dbReference type="NCBI Taxonomy" id="1502842"/>
    <lineage>
        <taxon>Bacteria</taxon>
        <taxon>Pseudomonadati</taxon>
        <taxon>Pseudomonadota</taxon>
        <taxon>Alphaproteobacteria</taxon>
        <taxon>Acetobacterales</taxon>
        <taxon>Acetobacteraceae</taxon>
        <taxon>Acetobacter</taxon>
    </lineage>
</organism>
<dbReference type="SUPFAM" id="SSF53328">
    <property type="entry name" value="Formyltransferase"/>
    <property type="match status" value="1"/>
</dbReference>
<gene>
    <name evidence="4 6" type="primary">purN</name>
    <name evidence="6" type="ORF">OQ497_07880</name>
</gene>
<feature type="domain" description="Formyl transferase N-terminal" evidence="5">
    <location>
        <begin position="6"/>
        <end position="185"/>
    </location>
</feature>
<keyword evidence="7" id="KW-1185">Reference proteome</keyword>
<dbReference type="CDD" id="cd08645">
    <property type="entry name" value="FMT_core_GART"/>
    <property type="match status" value="1"/>
</dbReference>
<comment type="function">
    <text evidence="4">Catalyzes the transfer of a formyl group from 10-formyltetrahydrofolate to 5-phospho-ribosyl-glycinamide (GAR), producing 5-phospho-ribosyl-N-formylglycinamide (FGAR) and tetrahydrofolate.</text>
</comment>
<dbReference type="GO" id="GO:0004644">
    <property type="term" value="F:phosphoribosylglycinamide formyltransferase activity"/>
    <property type="evidence" value="ECO:0007669"/>
    <property type="project" value="UniProtKB-EC"/>
</dbReference>
<accession>A0ABT3QF08</accession>
<evidence type="ECO:0000256" key="2">
    <source>
        <dbReference type="ARBA" id="ARBA00022679"/>
    </source>
</evidence>
<dbReference type="Proteomes" id="UP001301152">
    <property type="component" value="Unassembled WGS sequence"/>
</dbReference>
<evidence type="ECO:0000256" key="1">
    <source>
        <dbReference type="ARBA" id="ARBA00005054"/>
    </source>
</evidence>
<keyword evidence="3 4" id="KW-0658">Purine biosynthesis</keyword>
<dbReference type="Gene3D" id="3.40.50.170">
    <property type="entry name" value="Formyl transferase, N-terminal domain"/>
    <property type="match status" value="1"/>
</dbReference>
<dbReference type="InterPro" id="IPR004607">
    <property type="entry name" value="GART"/>
</dbReference>
<feature type="binding site" evidence="4">
    <location>
        <position position="68"/>
    </location>
    <ligand>
        <name>(6R)-10-formyltetrahydrofolate</name>
        <dbReference type="ChEBI" id="CHEBI:195366"/>
    </ligand>
</feature>
<protein>
    <recommendedName>
        <fullName evidence="4">Phosphoribosylglycinamide formyltransferase</fullName>
        <ecNumber evidence="4">2.1.2.2</ecNumber>
    </recommendedName>
    <alternativeName>
        <fullName evidence="4">5'-phosphoribosylglycinamide transformylase</fullName>
    </alternativeName>
    <alternativeName>
        <fullName evidence="4">GAR transformylase</fullName>
        <shortName evidence="4">GART</shortName>
    </alternativeName>
</protein>
<evidence type="ECO:0000313" key="6">
    <source>
        <dbReference type="EMBL" id="MCX2563872.1"/>
    </source>
</evidence>
<comment type="caution">
    <text evidence="6">The sequence shown here is derived from an EMBL/GenBank/DDBJ whole genome shotgun (WGS) entry which is preliminary data.</text>
</comment>
<sequence>MTKTPVALLISGRGSNATALIEACKAENFPARVCIVISNNPEAPGLEVARQAGLRTQVVDHRPFGKNREAHEQALHACLTEAGAELICLAGYMRLLTPWLTSTWAGRMLNIHPSLLPSFPGLHTHERALEAGVRLHGCTVHIVTEGMDEGPVLGQAAVPVLPGDTADALAARVLKQEHRLYPAVVKHFLDKTAPACQGGEALLVG</sequence>
<evidence type="ECO:0000256" key="3">
    <source>
        <dbReference type="ARBA" id="ARBA00022755"/>
    </source>
</evidence>
<name>A0ABT3QF08_9PROT</name>
<dbReference type="NCBIfam" id="TIGR00639">
    <property type="entry name" value="PurN"/>
    <property type="match status" value="1"/>
</dbReference>